<dbReference type="AlphaFoldDB" id="A0A2G9YUP4"/>
<evidence type="ECO:0000313" key="3">
    <source>
        <dbReference type="EMBL" id="PIP22966.1"/>
    </source>
</evidence>
<protein>
    <recommendedName>
        <fullName evidence="5">Single-stranded-DNA-specific exonuclease RecJ</fullName>
    </recommendedName>
</protein>
<dbReference type="InterPro" id="IPR003156">
    <property type="entry name" value="DHHA1_dom"/>
</dbReference>
<dbReference type="SUPFAM" id="SSF64182">
    <property type="entry name" value="DHH phosphoesterases"/>
    <property type="match status" value="1"/>
</dbReference>
<evidence type="ECO:0000259" key="1">
    <source>
        <dbReference type="Pfam" id="PF01368"/>
    </source>
</evidence>
<evidence type="ECO:0000259" key="2">
    <source>
        <dbReference type="Pfam" id="PF02272"/>
    </source>
</evidence>
<sequence>MNNQIKNLKRATIRIKKAVKNKERIVLYGDSDLDGITSTIILKETIRNLGGDVAGYYFPDRESDGYGINKNGLKFMKKMAPALFISMDLGITNFKEIDLANKMGFEVMVIDHHEIIRKLPKASIIVDPKQPGDKYPFKVLANVGIVFHLAEEILKNKFSGELKKDFLAIAALGTIADMVPEKEDNREIIIKGLKCIKESLRPGIKVFKDIDYVDNYMDSRDFANKIISVLNAGKKKDNFHDTYLLLTASSLEEARGLAEDLIKKSAEKHRRIKEITDDIDQKILESPEEPIVFEGDCSWDLISLGSVASRICDIYQKPTFIFVRGKKNNPGSVRMPKGTNAVKAMDSCSKYLEVYGGHPLAAGFTVKDKNIEGFKKCLLKYFEGDSNFKNR</sequence>
<dbReference type="GO" id="GO:0003676">
    <property type="term" value="F:nucleic acid binding"/>
    <property type="evidence" value="ECO:0007669"/>
    <property type="project" value="InterPro"/>
</dbReference>
<dbReference type="PANTHER" id="PTHR30255:SF2">
    <property type="entry name" value="SINGLE-STRANDED-DNA-SPECIFIC EXONUCLEASE RECJ"/>
    <property type="match status" value="1"/>
</dbReference>
<gene>
    <name evidence="3" type="ORF">COX37_01055</name>
</gene>
<feature type="domain" description="DDH" evidence="1">
    <location>
        <begin position="24"/>
        <end position="174"/>
    </location>
</feature>
<dbReference type="InterPro" id="IPR051673">
    <property type="entry name" value="SSDNA_exonuclease_RecJ"/>
</dbReference>
<dbReference type="Gene3D" id="3.90.1640.30">
    <property type="match status" value="1"/>
</dbReference>
<dbReference type="Proteomes" id="UP000229976">
    <property type="component" value="Unassembled WGS sequence"/>
</dbReference>
<dbReference type="GO" id="GO:0004527">
    <property type="term" value="F:exonuclease activity"/>
    <property type="evidence" value="ECO:0007669"/>
    <property type="project" value="UniProtKB-KW"/>
</dbReference>
<comment type="caution">
    <text evidence="3">The sequence shown here is derived from an EMBL/GenBank/DDBJ whole genome shotgun (WGS) entry which is preliminary data.</text>
</comment>
<accession>A0A2G9YUP4</accession>
<name>A0A2G9YUP4_9BACT</name>
<dbReference type="EMBL" id="PCRO01000014">
    <property type="protein sequence ID" value="PIP22966.1"/>
    <property type="molecule type" value="Genomic_DNA"/>
</dbReference>
<reference evidence="3 4" key="1">
    <citation type="submission" date="2017-09" db="EMBL/GenBank/DDBJ databases">
        <title>Depth-based differentiation of microbial function through sediment-hosted aquifers and enrichment of novel symbionts in the deep terrestrial subsurface.</title>
        <authorList>
            <person name="Probst A.J."/>
            <person name="Ladd B."/>
            <person name="Jarett J.K."/>
            <person name="Geller-Mcgrath D.E."/>
            <person name="Sieber C.M."/>
            <person name="Emerson J.B."/>
            <person name="Anantharaman K."/>
            <person name="Thomas B.C."/>
            <person name="Malmstrom R."/>
            <person name="Stieglmeier M."/>
            <person name="Klingl A."/>
            <person name="Woyke T."/>
            <person name="Ryan C.M."/>
            <person name="Banfield J.F."/>
        </authorList>
    </citation>
    <scope>NUCLEOTIDE SEQUENCE [LARGE SCALE GENOMIC DNA]</scope>
    <source>
        <strain evidence="3">CG23_combo_of_CG06-09_8_20_14_all_39_17</strain>
    </source>
</reference>
<feature type="domain" description="DHHA1" evidence="2">
    <location>
        <begin position="298"/>
        <end position="382"/>
    </location>
</feature>
<evidence type="ECO:0000313" key="4">
    <source>
        <dbReference type="Proteomes" id="UP000229976"/>
    </source>
</evidence>
<dbReference type="PANTHER" id="PTHR30255">
    <property type="entry name" value="SINGLE-STRANDED-DNA-SPECIFIC EXONUCLEASE RECJ"/>
    <property type="match status" value="1"/>
</dbReference>
<evidence type="ECO:0008006" key="5">
    <source>
        <dbReference type="Google" id="ProtNLM"/>
    </source>
</evidence>
<dbReference type="InterPro" id="IPR001667">
    <property type="entry name" value="DDH_dom"/>
</dbReference>
<organism evidence="3 4">
    <name type="scientific">Candidatus Nealsonbacteria bacterium CG23_combo_of_CG06-09_8_20_14_all_39_17</name>
    <dbReference type="NCBI Taxonomy" id="1974722"/>
    <lineage>
        <taxon>Bacteria</taxon>
        <taxon>Candidatus Nealsoniibacteriota</taxon>
    </lineage>
</organism>
<dbReference type="Gene3D" id="3.10.310.30">
    <property type="match status" value="1"/>
</dbReference>
<dbReference type="Pfam" id="PF02272">
    <property type="entry name" value="DHHA1"/>
    <property type="match status" value="1"/>
</dbReference>
<dbReference type="Pfam" id="PF01368">
    <property type="entry name" value="DHH"/>
    <property type="match status" value="1"/>
</dbReference>
<proteinExistence type="predicted"/>
<dbReference type="InterPro" id="IPR038763">
    <property type="entry name" value="DHH_sf"/>
</dbReference>